<name>A0A1G7YKE9_9PROT</name>
<dbReference type="Proteomes" id="UP000217076">
    <property type="component" value="Unassembled WGS sequence"/>
</dbReference>
<dbReference type="STRING" id="83401.SAMN05421742_103328"/>
<proteinExistence type="predicted"/>
<dbReference type="AlphaFoldDB" id="A0A1G7YKE9"/>
<keyword evidence="2" id="KW-1185">Reference proteome</keyword>
<reference evidence="2" key="1">
    <citation type="submission" date="2016-10" db="EMBL/GenBank/DDBJ databases">
        <authorList>
            <person name="Varghese N."/>
            <person name="Submissions S."/>
        </authorList>
    </citation>
    <scope>NUCLEOTIDE SEQUENCE [LARGE SCALE GENOMIC DNA]</scope>
    <source>
        <strain evidence="2">930I</strain>
    </source>
</reference>
<dbReference type="RefSeq" id="WP_281241287.1">
    <property type="nucleotide sequence ID" value="NZ_FNCV01000003.1"/>
</dbReference>
<dbReference type="EMBL" id="FNCV01000003">
    <property type="protein sequence ID" value="SDG96775.1"/>
    <property type="molecule type" value="Genomic_DNA"/>
</dbReference>
<accession>A0A1G7YKE9</accession>
<evidence type="ECO:0000313" key="1">
    <source>
        <dbReference type="EMBL" id="SDG96775.1"/>
    </source>
</evidence>
<organism evidence="1 2">
    <name type="scientific">Roseospirillum parvum</name>
    <dbReference type="NCBI Taxonomy" id="83401"/>
    <lineage>
        <taxon>Bacteria</taxon>
        <taxon>Pseudomonadati</taxon>
        <taxon>Pseudomonadota</taxon>
        <taxon>Alphaproteobacteria</taxon>
        <taxon>Rhodospirillales</taxon>
        <taxon>Rhodospirillaceae</taxon>
        <taxon>Roseospirillum</taxon>
    </lineage>
</organism>
<gene>
    <name evidence="1" type="ORF">SAMN05421742_103328</name>
</gene>
<evidence type="ECO:0000313" key="2">
    <source>
        <dbReference type="Proteomes" id="UP000217076"/>
    </source>
</evidence>
<sequence length="42" mass="4730">MYTLLAIIAAGLLIGLGIWFHRWGLTRGGAADAERDEDRRHH</sequence>
<protein>
    <submittedName>
        <fullName evidence="1">Uncharacterized protein</fullName>
    </submittedName>
</protein>